<organism evidence="2 3">
    <name type="scientific">Nitrosospira lacus</name>
    <dbReference type="NCBI Taxonomy" id="1288494"/>
    <lineage>
        <taxon>Bacteria</taxon>
        <taxon>Pseudomonadati</taxon>
        <taxon>Pseudomonadota</taxon>
        <taxon>Betaproteobacteria</taxon>
        <taxon>Nitrosomonadales</taxon>
        <taxon>Nitrosomonadaceae</taxon>
        <taxon>Nitrosospira</taxon>
    </lineage>
</organism>
<sequence length="188" mass="21147">MRQHITAAQTKLQELQDRHTAATELAQTTLDKATRVKREAYERLLRARASGAADVSELHIAHEKATTALQAAQLEADTSSTVAAMLEPQLEDAKAELTQAESDHAAARLDALKEAQRVERERYAKAQEEMMDADLKGVVIHNRLARLLRTKDGFYDHVYHPISFDREMLLTKGKIISRYEAEIEVIGE</sequence>
<keyword evidence="3" id="KW-1185">Reference proteome</keyword>
<dbReference type="AlphaFoldDB" id="A0A1W6SQ82"/>
<evidence type="ECO:0000313" key="2">
    <source>
        <dbReference type="EMBL" id="ARO87955.1"/>
    </source>
</evidence>
<reference evidence="2 3" key="1">
    <citation type="journal article" date="2015" name="Int. J. Syst. Evol. Microbiol.">
        <title>Nitrosospira lacus sp. nov., a psychrotolerant, ammonia-oxidizing bacterium from sandy lake sediment.</title>
        <authorList>
            <person name="Urakawa H."/>
            <person name="Garcia J.C."/>
            <person name="Nielsen J.L."/>
            <person name="Le V.Q."/>
            <person name="Kozlowski J.A."/>
            <person name="Stein L.Y."/>
            <person name="Lim C.K."/>
            <person name="Pommerening-Roser A."/>
            <person name="Martens-Habbena W."/>
            <person name="Stahl D.A."/>
            <person name="Klotz M.G."/>
        </authorList>
    </citation>
    <scope>NUCLEOTIDE SEQUENCE [LARGE SCALE GENOMIC DNA]</scope>
    <source>
        <strain evidence="2 3">APG3</strain>
    </source>
</reference>
<dbReference type="Proteomes" id="UP000012179">
    <property type="component" value="Chromosome"/>
</dbReference>
<proteinExistence type="predicted"/>
<evidence type="ECO:0000313" key="3">
    <source>
        <dbReference type="Proteomes" id="UP000012179"/>
    </source>
</evidence>
<name>A0A1W6SQ82_9PROT</name>
<protein>
    <submittedName>
        <fullName evidence="2">Uncharacterized protein</fullName>
    </submittedName>
</protein>
<feature type="coiled-coil region" evidence="1">
    <location>
        <begin position="90"/>
        <end position="129"/>
    </location>
</feature>
<dbReference type="KEGG" id="nlc:EBAPG3_009350"/>
<accession>A0A1W6SQ82</accession>
<dbReference type="EMBL" id="CP021106">
    <property type="protein sequence ID" value="ARO87955.1"/>
    <property type="molecule type" value="Genomic_DNA"/>
</dbReference>
<gene>
    <name evidence="2" type="ORF">EBAPG3_009350</name>
</gene>
<keyword evidence="1" id="KW-0175">Coiled coil</keyword>
<evidence type="ECO:0000256" key="1">
    <source>
        <dbReference type="SAM" id="Coils"/>
    </source>
</evidence>